<sequence>MVMRLVNSGNHMLLRHALFLFGQLIQILLTTLQIC</sequence>
<name>A0A2P2N6F8_RHIMU</name>
<dbReference type="EMBL" id="GGEC01057536">
    <property type="protein sequence ID" value="MBX38020.1"/>
    <property type="molecule type" value="Transcribed_RNA"/>
</dbReference>
<dbReference type="AlphaFoldDB" id="A0A2P2N6F8"/>
<accession>A0A2P2N6F8</accession>
<proteinExistence type="predicted"/>
<keyword evidence="1" id="KW-0812">Transmembrane</keyword>
<protein>
    <submittedName>
        <fullName evidence="2">Uncharacterized protein</fullName>
    </submittedName>
</protein>
<organism evidence="2">
    <name type="scientific">Rhizophora mucronata</name>
    <name type="common">Asiatic mangrove</name>
    <dbReference type="NCBI Taxonomy" id="61149"/>
    <lineage>
        <taxon>Eukaryota</taxon>
        <taxon>Viridiplantae</taxon>
        <taxon>Streptophyta</taxon>
        <taxon>Embryophyta</taxon>
        <taxon>Tracheophyta</taxon>
        <taxon>Spermatophyta</taxon>
        <taxon>Magnoliopsida</taxon>
        <taxon>eudicotyledons</taxon>
        <taxon>Gunneridae</taxon>
        <taxon>Pentapetalae</taxon>
        <taxon>rosids</taxon>
        <taxon>fabids</taxon>
        <taxon>Malpighiales</taxon>
        <taxon>Rhizophoraceae</taxon>
        <taxon>Rhizophora</taxon>
    </lineage>
</organism>
<feature type="transmembrane region" description="Helical" evidence="1">
    <location>
        <begin position="12"/>
        <end position="34"/>
    </location>
</feature>
<evidence type="ECO:0000313" key="2">
    <source>
        <dbReference type="EMBL" id="MBX38020.1"/>
    </source>
</evidence>
<evidence type="ECO:0000256" key="1">
    <source>
        <dbReference type="SAM" id="Phobius"/>
    </source>
</evidence>
<keyword evidence="1" id="KW-0472">Membrane</keyword>
<reference evidence="2" key="1">
    <citation type="submission" date="2018-02" db="EMBL/GenBank/DDBJ databases">
        <title>Rhizophora mucronata_Transcriptome.</title>
        <authorList>
            <person name="Meera S.P."/>
            <person name="Sreeshan A."/>
            <person name="Augustine A."/>
        </authorList>
    </citation>
    <scope>NUCLEOTIDE SEQUENCE</scope>
    <source>
        <tissue evidence="2">Leaf</tissue>
    </source>
</reference>
<keyword evidence="1" id="KW-1133">Transmembrane helix</keyword>